<dbReference type="InterPro" id="IPR050330">
    <property type="entry name" value="Bact_OuterMem_StrucFunc"/>
</dbReference>
<dbReference type="Gene3D" id="3.30.1330.60">
    <property type="entry name" value="OmpA-like domain"/>
    <property type="match status" value="1"/>
</dbReference>
<dbReference type="PROSITE" id="PS51123">
    <property type="entry name" value="OMPA_2"/>
    <property type="match status" value="1"/>
</dbReference>
<feature type="transmembrane region" description="Helical" evidence="3">
    <location>
        <begin position="37"/>
        <end position="58"/>
    </location>
</feature>
<dbReference type="InterPro" id="IPR006665">
    <property type="entry name" value="OmpA-like"/>
</dbReference>
<reference evidence="5" key="1">
    <citation type="submission" date="2021-05" db="EMBL/GenBank/DDBJ databases">
        <authorList>
            <person name="Pietrasiak N."/>
            <person name="Ward R."/>
            <person name="Stajich J.E."/>
            <person name="Kurbessoian T."/>
        </authorList>
    </citation>
    <scope>NUCLEOTIDE SEQUENCE</scope>
    <source>
        <strain evidence="5">GSE-TBD4-15B</strain>
    </source>
</reference>
<sequence>MTKSAPAPAKFSANSSPAQPNRPKGWGSALVTFSLRLALLGIGGGTMAVVGIAVAQLYPAQSQEPPLVEVWLQRAQLMLDTGLNRIGIMRLSEAQTQAQIQAETTAAPNIAPASALPAAERQNLQVELTQLQAELQALTSQSSQPLTARVQPLQKRIQTIQSQLSSFTAARDPGLTASTGEVESAPQPELLVTFPSDALFADGAATLRPGSEAILSSIVSDLQQYPAASIQISAYTDRQKSPELDRERSLEQAKAVRHYLSQQLGGDLHWVSIGQGQNQPLAPNDSAENQQRNRRIEIAIQAN</sequence>
<dbReference type="SUPFAM" id="SSF103088">
    <property type="entry name" value="OmpA-like"/>
    <property type="match status" value="1"/>
</dbReference>
<feature type="region of interest" description="Disordered" evidence="2">
    <location>
        <begin position="1"/>
        <end position="24"/>
    </location>
</feature>
<evidence type="ECO:0000256" key="1">
    <source>
        <dbReference type="PROSITE-ProRule" id="PRU00473"/>
    </source>
</evidence>
<evidence type="ECO:0000256" key="3">
    <source>
        <dbReference type="SAM" id="Phobius"/>
    </source>
</evidence>
<dbReference type="GO" id="GO:0016020">
    <property type="term" value="C:membrane"/>
    <property type="evidence" value="ECO:0007669"/>
    <property type="project" value="UniProtKB-UniRule"/>
</dbReference>
<feature type="domain" description="OmpA-like" evidence="4">
    <location>
        <begin position="187"/>
        <end position="303"/>
    </location>
</feature>
<gene>
    <name evidence="5" type="ORF">KME07_02795</name>
</gene>
<keyword evidence="1 3" id="KW-0472">Membrane</keyword>
<proteinExistence type="predicted"/>
<dbReference type="InterPro" id="IPR036737">
    <property type="entry name" value="OmpA-like_sf"/>
</dbReference>
<evidence type="ECO:0000259" key="4">
    <source>
        <dbReference type="PROSITE" id="PS51123"/>
    </source>
</evidence>
<dbReference type="PANTHER" id="PTHR30329:SF21">
    <property type="entry name" value="LIPOPROTEIN YIAD-RELATED"/>
    <property type="match status" value="1"/>
</dbReference>
<evidence type="ECO:0000313" key="6">
    <source>
        <dbReference type="Proteomes" id="UP000707356"/>
    </source>
</evidence>
<evidence type="ECO:0000256" key="2">
    <source>
        <dbReference type="SAM" id="MobiDB-lite"/>
    </source>
</evidence>
<accession>A0A951U374</accession>
<dbReference type="EMBL" id="JAHHHV010000011">
    <property type="protein sequence ID" value="MBW4464354.1"/>
    <property type="molecule type" value="Genomic_DNA"/>
</dbReference>
<keyword evidence="3" id="KW-0812">Transmembrane</keyword>
<organism evidence="5 6">
    <name type="scientific">Pegethrix bostrychoides GSE-TBD4-15B</name>
    <dbReference type="NCBI Taxonomy" id="2839662"/>
    <lineage>
        <taxon>Bacteria</taxon>
        <taxon>Bacillati</taxon>
        <taxon>Cyanobacteriota</taxon>
        <taxon>Cyanophyceae</taxon>
        <taxon>Oculatellales</taxon>
        <taxon>Oculatellaceae</taxon>
        <taxon>Pegethrix</taxon>
    </lineage>
</organism>
<dbReference type="Proteomes" id="UP000707356">
    <property type="component" value="Unassembled WGS sequence"/>
</dbReference>
<dbReference type="CDD" id="cd07185">
    <property type="entry name" value="OmpA_C-like"/>
    <property type="match status" value="1"/>
</dbReference>
<protein>
    <submittedName>
        <fullName evidence="5">OmpA family protein</fullName>
    </submittedName>
</protein>
<evidence type="ECO:0000313" key="5">
    <source>
        <dbReference type="EMBL" id="MBW4464354.1"/>
    </source>
</evidence>
<reference evidence="5" key="2">
    <citation type="journal article" date="2022" name="Microbiol. Resour. Announc.">
        <title>Metagenome Sequencing to Explore Phylogenomics of Terrestrial Cyanobacteria.</title>
        <authorList>
            <person name="Ward R.D."/>
            <person name="Stajich J.E."/>
            <person name="Johansen J.R."/>
            <person name="Huntemann M."/>
            <person name="Clum A."/>
            <person name="Foster B."/>
            <person name="Foster B."/>
            <person name="Roux S."/>
            <person name="Palaniappan K."/>
            <person name="Varghese N."/>
            <person name="Mukherjee S."/>
            <person name="Reddy T.B.K."/>
            <person name="Daum C."/>
            <person name="Copeland A."/>
            <person name="Chen I.A."/>
            <person name="Ivanova N.N."/>
            <person name="Kyrpides N.C."/>
            <person name="Shapiro N."/>
            <person name="Eloe-Fadrosh E.A."/>
            <person name="Pietrasiak N."/>
        </authorList>
    </citation>
    <scope>NUCLEOTIDE SEQUENCE</scope>
    <source>
        <strain evidence="5">GSE-TBD4-15B</strain>
    </source>
</reference>
<dbReference type="AlphaFoldDB" id="A0A951U374"/>
<name>A0A951U374_9CYAN</name>
<dbReference type="Pfam" id="PF00691">
    <property type="entry name" value="OmpA"/>
    <property type="match status" value="1"/>
</dbReference>
<comment type="caution">
    <text evidence="5">The sequence shown here is derived from an EMBL/GenBank/DDBJ whole genome shotgun (WGS) entry which is preliminary data.</text>
</comment>
<dbReference type="PANTHER" id="PTHR30329">
    <property type="entry name" value="STATOR ELEMENT OF FLAGELLAR MOTOR COMPLEX"/>
    <property type="match status" value="1"/>
</dbReference>
<keyword evidence="3" id="KW-1133">Transmembrane helix</keyword>